<dbReference type="OrthoDB" id="48317at2759"/>
<dbReference type="Gene3D" id="3.90.180.10">
    <property type="entry name" value="Medium-chain alcohol dehydrogenases, catalytic domain"/>
    <property type="match status" value="1"/>
</dbReference>
<dbReference type="CDD" id="cd08249">
    <property type="entry name" value="enoyl_reductase_like"/>
    <property type="match status" value="1"/>
</dbReference>
<proteinExistence type="inferred from homology"/>
<dbReference type="GO" id="GO:0016651">
    <property type="term" value="F:oxidoreductase activity, acting on NAD(P)H"/>
    <property type="evidence" value="ECO:0007669"/>
    <property type="project" value="InterPro"/>
</dbReference>
<evidence type="ECO:0000256" key="3">
    <source>
        <dbReference type="ARBA" id="ARBA00022857"/>
    </source>
</evidence>
<comment type="subunit">
    <text evidence="2">Monomer.</text>
</comment>
<sequence length="360" mass="38515">MSADPKTTLPLSHSVIVQDHHGRPRLAEDANLPVLKPGTVMVKTIAVALNPSDNKMGTTFPTPGAIVGMDFSGVVVSIHAETTTDLAIGDRVCGGVHGSNPSDPTNGAFAEYVRARPELLFRVPDHLPMEQAATLGTGIMTNIMALWHPSALGLSATLETRAEKAFPVLVYGGSTATGTLAIQLLRLSGLEPIVACSPHNFDLVQSRGATSVIDYLHPDAPDEARSRTKGRLKHAYDCIVDATSISHCYKALGRTGGRYISLEMAPKELMTRRAVCASFVLAYEGFGENVALSKGYESQGDPEKLAFAVKHFRILQRYLDKGTLKTHPVRCLDSGLAGILEGLQILKLGSISGQKLVIQL</sequence>
<dbReference type="InterPro" id="IPR013154">
    <property type="entry name" value="ADH-like_N"/>
</dbReference>
<evidence type="ECO:0000313" key="7">
    <source>
        <dbReference type="Proteomes" id="UP000799779"/>
    </source>
</evidence>
<reference evidence="6" key="1">
    <citation type="journal article" date="2020" name="Stud. Mycol.">
        <title>101 Dothideomycetes genomes: a test case for predicting lifestyles and emergence of pathogens.</title>
        <authorList>
            <person name="Haridas S."/>
            <person name="Albert R."/>
            <person name="Binder M."/>
            <person name="Bloem J."/>
            <person name="Labutti K."/>
            <person name="Salamov A."/>
            <person name="Andreopoulos B."/>
            <person name="Baker S."/>
            <person name="Barry K."/>
            <person name="Bills G."/>
            <person name="Bluhm B."/>
            <person name="Cannon C."/>
            <person name="Castanera R."/>
            <person name="Culley D."/>
            <person name="Daum C."/>
            <person name="Ezra D."/>
            <person name="Gonzalez J."/>
            <person name="Henrissat B."/>
            <person name="Kuo A."/>
            <person name="Liang C."/>
            <person name="Lipzen A."/>
            <person name="Lutzoni F."/>
            <person name="Magnuson J."/>
            <person name="Mondo S."/>
            <person name="Nolan M."/>
            <person name="Ohm R."/>
            <person name="Pangilinan J."/>
            <person name="Park H.-J."/>
            <person name="Ramirez L."/>
            <person name="Alfaro M."/>
            <person name="Sun H."/>
            <person name="Tritt A."/>
            <person name="Yoshinaga Y."/>
            <person name="Zwiers L.-H."/>
            <person name="Turgeon B."/>
            <person name="Goodwin S."/>
            <person name="Spatafora J."/>
            <person name="Crous P."/>
            <person name="Grigoriev I."/>
        </authorList>
    </citation>
    <scope>NUCLEOTIDE SEQUENCE</scope>
    <source>
        <strain evidence="6">CBS 123094</strain>
    </source>
</reference>
<evidence type="ECO:0000256" key="4">
    <source>
        <dbReference type="ARBA" id="ARBA00023002"/>
    </source>
</evidence>
<dbReference type="Proteomes" id="UP000799779">
    <property type="component" value="Unassembled WGS sequence"/>
</dbReference>
<feature type="domain" description="Enoyl reductase (ER)" evidence="5">
    <location>
        <begin position="22"/>
        <end position="358"/>
    </location>
</feature>
<evidence type="ECO:0000256" key="1">
    <source>
        <dbReference type="ARBA" id="ARBA00008072"/>
    </source>
</evidence>
<accession>A0A6A5VUY1</accession>
<dbReference type="SUPFAM" id="SSF51735">
    <property type="entry name" value="NAD(P)-binding Rossmann-fold domains"/>
    <property type="match status" value="1"/>
</dbReference>
<organism evidence="6 7">
    <name type="scientific">Amniculicola lignicola CBS 123094</name>
    <dbReference type="NCBI Taxonomy" id="1392246"/>
    <lineage>
        <taxon>Eukaryota</taxon>
        <taxon>Fungi</taxon>
        <taxon>Dikarya</taxon>
        <taxon>Ascomycota</taxon>
        <taxon>Pezizomycotina</taxon>
        <taxon>Dothideomycetes</taxon>
        <taxon>Pleosporomycetidae</taxon>
        <taxon>Pleosporales</taxon>
        <taxon>Amniculicolaceae</taxon>
        <taxon>Amniculicola</taxon>
    </lineage>
</organism>
<dbReference type="InterPro" id="IPR020843">
    <property type="entry name" value="ER"/>
</dbReference>
<dbReference type="InterPro" id="IPR047122">
    <property type="entry name" value="Trans-enoyl_RdTase-like"/>
</dbReference>
<protein>
    <submittedName>
        <fullName evidence="6">GroES-like protein</fullName>
    </submittedName>
</protein>
<dbReference type="InterPro" id="IPR013149">
    <property type="entry name" value="ADH-like_C"/>
</dbReference>
<gene>
    <name evidence="6" type="ORF">P154DRAFT_450871</name>
</gene>
<evidence type="ECO:0000256" key="2">
    <source>
        <dbReference type="ARBA" id="ARBA00011245"/>
    </source>
</evidence>
<evidence type="ECO:0000259" key="5">
    <source>
        <dbReference type="SMART" id="SM00829"/>
    </source>
</evidence>
<dbReference type="Gene3D" id="3.40.50.720">
    <property type="entry name" value="NAD(P)-binding Rossmann-like Domain"/>
    <property type="match status" value="1"/>
</dbReference>
<dbReference type="InterPro" id="IPR011032">
    <property type="entry name" value="GroES-like_sf"/>
</dbReference>
<evidence type="ECO:0000313" key="6">
    <source>
        <dbReference type="EMBL" id="KAF1993190.1"/>
    </source>
</evidence>
<name>A0A6A5VUY1_9PLEO</name>
<dbReference type="Pfam" id="PF00107">
    <property type="entry name" value="ADH_zinc_N"/>
    <property type="match status" value="1"/>
</dbReference>
<dbReference type="EMBL" id="ML977722">
    <property type="protein sequence ID" value="KAF1993190.1"/>
    <property type="molecule type" value="Genomic_DNA"/>
</dbReference>
<dbReference type="PANTHER" id="PTHR45348:SF6">
    <property type="entry name" value="TRANS-ENOYL REDUCTASE APDC"/>
    <property type="match status" value="1"/>
</dbReference>
<dbReference type="InterPro" id="IPR036291">
    <property type="entry name" value="NAD(P)-bd_dom_sf"/>
</dbReference>
<keyword evidence="3" id="KW-0521">NADP</keyword>
<keyword evidence="7" id="KW-1185">Reference proteome</keyword>
<dbReference type="AlphaFoldDB" id="A0A6A5VUY1"/>
<dbReference type="PANTHER" id="PTHR45348">
    <property type="entry name" value="HYPOTHETICAL OXIDOREDUCTASE (EUROFUNG)"/>
    <property type="match status" value="1"/>
</dbReference>
<keyword evidence="4" id="KW-0560">Oxidoreductase</keyword>
<dbReference type="SMART" id="SM00829">
    <property type="entry name" value="PKS_ER"/>
    <property type="match status" value="1"/>
</dbReference>
<dbReference type="SUPFAM" id="SSF50129">
    <property type="entry name" value="GroES-like"/>
    <property type="match status" value="1"/>
</dbReference>
<dbReference type="Pfam" id="PF08240">
    <property type="entry name" value="ADH_N"/>
    <property type="match status" value="1"/>
</dbReference>
<comment type="similarity">
    <text evidence="1">Belongs to the zinc-containing alcohol dehydrogenase family.</text>
</comment>